<dbReference type="SUPFAM" id="SSF52151">
    <property type="entry name" value="FabD/lysophospholipase-like"/>
    <property type="match status" value="1"/>
</dbReference>
<dbReference type="Proteomes" id="UP000241771">
    <property type="component" value="Unassembled WGS sequence"/>
</dbReference>
<dbReference type="PANTHER" id="PTHR14226">
    <property type="entry name" value="NEUROPATHY TARGET ESTERASE/SWISS CHEESE D.MELANOGASTER"/>
    <property type="match status" value="1"/>
</dbReference>
<feature type="active site" description="Proton acceptor" evidence="4">
    <location>
        <position position="219"/>
    </location>
</feature>
<organism evidence="6 7">
    <name type="scientific">Photobacterium sanctipauli</name>
    <dbReference type="NCBI Taxonomy" id="1342794"/>
    <lineage>
        <taxon>Bacteria</taxon>
        <taxon>Pseudomonadati</taxon>
        <taxon>Pseudomonadota</taxon>
        <taxon>Gammaproteobacteria</taxon>
        <taxon>Vibrionales</taxon>
        <taxon>Vibrionaceae</taxon>
        <taxon>Photobacterium</taxon>
    </lineage>
</organism>
<dbReference type="AlphaFoldDB" id="A0A2T3P042"/>
<dbReference type="PROSITE" id="PS51635">
    <property type="entry name" value="PNPLA"/>
    <property type="match status" value="1"/>
</dbReference>
<dbReference type="InterPro" id="IPR016035">
    <property type="entry name" value="Acyl_Trfase/lysoPLipase"/>
</dbReference>
<sequence length="325" mass="34611">MTSLVIKSLVMKSITIKTKPHRLITLLMLVGLYGCSTVNEYDDLTAVDIAMMPTAEAAQVEQVSSLSTDNPKLAIAFGGGASRGMMHLGVMKALEEAGIKADIVTGTSVGSIAAALYSSHEYHDVERKMFEFAEREIVDINLSRKGLIKGKALAKWVNKHTGYDDISDLPVTTGIVATNLTQQKAVMFTAGDIGEAVQTSSSVPGVFVPIYHNEDILVDGGVLSLVPVYAARQLGADIVIAVDVFCSLPPPLKYTAVDTMANTFWMQSCIATKEEIDSADIVLAPVSPDPSLVNFGGSVERTAAMNVGYEAMKQALPALKAKLGQ</sequence>
<dbReference type="Pfam" id="PF01734">
    <property type="entry name" value="Patatin"/>
    <property type="match status" value="1"/>
</dbReference>
<evidence type="ECO:0000259" key="5">
    <source>
        <dbReference type="PROSITE" id="PS51635"/>
    </source>
</evidence>
<dbReference type="PROSITE" id="PS51257">
    <property type="entry name" value="PROKAR_LIPOPROTEIN"/>
    <property type="match status" value="1"/>
</dbReference>
<comment type="caution">
    <text evidence="6">The sequence shown here is derived from an EMBL/GenBank/DDBJ whole genome shotgun (WGS) entry which is preliminary data.</text>
</comment>
<feature type="active site" description="Nucleophile" evidence="4">
    <location>
        <position position="108"/>
    </location>
</feature>
<dbReference type="InterPro" id="IPR002641">
    <property type="entry name" value="PNPLA_dom"/>
</dbReference>
<gene>
    <name evidence="6" type="ORF">C9I98_00800</name>
</gene>
<keyword evidence="2 4" id="KW-0442">Lipid degradation</keyword>
<accession>A0A2T3P042</accession>
<keyword evidence="1 4" id="KW-0378">Hydrolase</keyword>
<feature type="domain" description="PNPLA" evidence="5">
    <location>
        <begin position="75"/>
        <end position="232"/>
    </location>
</feature>
<name>A0A2T3P042_9GAMM</name>
<evidence type="ECO:0000313" key="7">
    <source>
        <dbReference type="Proteomes" id="UP000241771"/>
    </source>
</evidence>
<keyword evidence="3 4" id="KW-0443">Lipid metabolism</keyword>
<evidence type="ECO:0000256" key="3">
    <source>
        <dbReference type="ARBA" id="ARBA00023098"/>
    </source>
</evidence>
<dbReference type="RefSeq" id="WP_107271445.1">
    <property type="nucleotide sequence ID" value="NZ_PYMA01000001.1"/>
</dbReference>
<keyword evidence="7" id="KW-1185">Reference proteome</keyword>
<evidence type="ECO:0000256" key="2">
    <source>
        <dbReference type="ARBA" id="ARBA00022963"/>
    </source>
</evidence>
<dbReference type="EMBL" id="PYMA01000001">
    <property type="protein sequence ID" value="PSW21838.1"/>
    <property type="molecule type" value="Genomic_DNA"/>
</dbReference>
<protein>
    <recommendedName>
        <fullName evidence="5">PNPLA domain-containing protein</fullName>
    </recommendedName>
</protein>
<proteinExistence type="predicted"/>
<reference evidence="6 7" key="1">
    <citation type="submission" date="2018-01" db="EMBL/GenBank/DDBJ databases">
        <title>Whole genome sequencing of Histamine producing bacteria.</title>
        <authorList>
            <person name="Butler K."/>
        </authorList>
    </citation>
    <scope>NUCLEOTIDE SEQUENCE [LARGE SCALE GENOMIC DNA]</scope>
    <source>
        <strain evidence="6 7">DSM 100436</strain>
    </source>
</reference>
<evidence type="ECO:0000256" key="4">
    <source>
        <dbReference type="PROSITE-ProRule" id="PRU01161"/>
    </source>
</evidence>
<dbReference type="PANTHER" id="PTHR14226:SF29">
    <property type="entry name" value="NEUROPATHY TARGET ESTERASE SWS"/>
    <property type="match status" value="1"/>
</dbReference>
<evidence type="ECO:0000256" key="1">
    <source>
        <dbReference type="ARBA" id="ARBA00022801"/>
    </source>
</evidence>
<comment type="caution">
    <text evidence="4">Lacks conserved residue(s) required for the propagation of feature annotation.</text>
</comment>
<dbReference type="GO" id="GO:0016787">
    <property type="term" value="F:hydrolase activity"/>
    <property type="evidence" value="ECO:0007669"/>
    <property type="project" value="UniProtKB-UniRule"/>
</dbReference>
<dbReference type="GO" id="GO:0016042">
    <property type="term" value="P:lipid catabolic process"/>
    <property type="evidence" value="ECO:0007669"/>
    <property type="project" value="UniProtKB-UniRule"/>
</dbReference>
<feature type="short sequence motif" description="DGA/G" evidence="4">
    <location>
        <begin position="219"/>
        <end position="221"/>
    </location>
</feature>
<dbReference type="InterPro" id="IPR050301">
    <property type="entry name" value="NTE"/>
</dbReference>
<feature type="short sequence motif" description="GXSXG" evidence="4">
    <location>
        <begin position="106"/>
        <end position="110"/>
    </location>
</feature>
<evidence type="ECO:0000313" key="6">
    <source>
        <dbReference type="EMBL" id="PSW21838.1"/>
    </source>
</evidence>
<dbReference type="Gene3D" id="3.40.1090.10">
    <property type="entry name" value="Cytosolic phospholipase A2 catalytic domain"/>
    <property type="match status" value="2"/>
</dbReference>